<dbReference type="EMBL" id="AEXL02000168">
    <property type="protein sequence ID" value="EIJ64929.1"/>
    <property type="molecule type" value="Genomic_DNA"/>
</dbReference>
<comment type="caution">
    <text evidence="2">The sequence shown here is derived from an EMBL/GenBank/DDBJ whole genome shotgun (WGS) entry which is preliminary data.</text>
</comment>
<protein>
    <submittedName>
        <fullName evidence="2">Uncharacterized protein</fullName>
    </submittedName>
</protein>
<dbReference type="Proteomes" id="UP000003423">
    <property type="component" value="Unassembled WGS sequence"/>
</dbReference>
<proteinExistence type="predicted"/>
<keyword evidence="1" id="KW-0812">Transmembrane</keyword>
<organism evidence="2 3">
    <name type="scientific">Candidatus Nitrosopumilus salarius BD31</name>
    <dbReference type="NCBI Taxonomy" id="859350"/>
    <lineage>
        <taxon>Archaea</taxon>
        <taxon>Nitrososphaerota</taxon>
        <taxon>Nitrososphaeria</taxon>
        <taxon>Nitrosopumilales</taxon>
        <taxon>Nitrosopumilaceae</taxon>
        <taxon>Nitrosopumilus</taxon>
    </lineage>
</organism>
<keyword evidence="1" id="KW-0472">Membrane</keyword>
<keyword evidence="3" id="KW-1185">Reference proteome</keyword>
<evidence type="ECO:0000313" key="3">
    <source>
        <dbReference type="Proteomes" id="UP000003423"/>
    </source>
</evidence>
<evidence type="ECO:0000256" key="1">
    <source>
        <dbReference type="SAM" id="Phobius"/>
    </source>
</evidence>
<reference evidence="2 3" key="1">
    <citation type="journal article" date="2012" name="J. Bacteriol.">
        <title>Genome sequence of "Candidatus Nitrosopumilus salaria" BD31, an ammonia-oxidizing archaeon from the San Francisco Bay estuary.</title>
        <authorList>
            <person name="Mosier A.C."/>
            <person name="Allen E.E."/>
            <person name="Kim M."/>
            <person name="Ferriera S."/>
            <person name="Francis C.A."/>
        </authorList>
    </citation>
    <scope>NUCLEOTIDE SEQUENCE [LARGE SCALE GENOMIC DNA]</scope>
    <source>
        <strain evidence="2 3">BD31</strain>
    </source>
</reference>
<keyword evidence="1" id="KW-1133">Transmembrane helix</keyword>
<gene>
    <name evidence="2" type="ORF">BD31_I0869</name>
</gene>
<dbReference type="AlphaFoldDB" id="I3CZN6"/>
<feature type="transmembrane region" description="Helical" evidence="1">
    <location>
        <begin position="30"/>
        <end position="48"/>
    </location>
</feature>
<accession>I3CZN6</accession>
<name>I3CZN6_9ARCH</name>
<sequence length="61" mass="6759">MFVFGLVMFYSVEIGQKDQLLRVIKNTGTFIGLSGMGVTLAGILLHLINRNEPTVKESFDV</sequence>
<dbReference type="PATRIC" id="fig|859350.6.peg.1964"/>
<evidence type="ECO:0000313" key="2">
    <source>
        <dbReference type="EMBL" id="EIJ64929.1"/>
    </source>
</evidence>